<evidence type="ECO:0000256" key="4">
    <source>
        <dbReference type="ARBA" id="ARBA00012783"/>
    </source>
</evidence>
<dbReference type="GO" id="GO:0004126">
    <property type="term" value="F:cytidine deaminase activity"/>
    <property type="evidence" value="ECO:0007669"/>
    <property type="project" value="UniProtKB-UniRule"/>
</dbReference>
<dbReference type="PANTHER" id="PTHR11644:SF2">
    <property type="entry name" value="CYTIDINE DEAMINASE"/>
    <property type="match status" value="1"/>
</dbReference>
<gene>
    <name evidence="17" type="ORF">EV212_12017</name>
</gene>
<dbReference type="NCBIfam" id="TIGR01354">
    <property type="entry name" value="cyt_deam_tetra"/>
    <property type="match status" value="1"/>
</dbReference>
<dbReference type="Gene3D" id="3.40.140.10">
    <property type="entry name" value="Cytidine Deaminase, domain 2"/>
    <property type="match status" value="1"/>
</dbReference>
<dbReference type="EC" id="3.5.4.5" evidence="4 15"/>
<keyword evidence="18" id="KW-1185">Reference proteome</keyword>
<comment type="catalytic activity">
    <reaction evidence="10 15">
        <text>2'-deoxycytidine + H2O + H(+) = 2'-deoxyuridine + NH4(+)</text>
        <dbReference type="Rhea" id="RHEA:13433"/>
        <dbReference type="ChEBI" id="CHEBI:15377"/>
        <dbReference type="ChEBI" id="CHEBI:15378"/>
        <dbReference type="ChEBI" id="CHEBI:15698"/>
        <dbReference type="ChEBI" id="CHEBI:16450"/>
        <dbReference type="ChEBI" id="CHEBI:28938"/>
        <dbReference type="EC" id="3.5.4.5"/>
    </reaction>
</comment>
<dbReference type="GO" id="GO:0055086">
    <property type="term" value="P:nucleobase-containing small molecule metabolic process"/>
    <property type="evidence" value="ECO:0007669"/>
    <property type="project" value="UniProtKB-ARBA"/>
</dbReference>
<feature type="binding site" evidence="14">
    <location>
        <position position="89"/>
    </location>
    <ligand>
        <name>Zn(2+)</name>
        <dbReference type="ChEBI" id="CHEBI:29105"/>
        <note>catalytic</note>
    </ligand>
</feature>
<organism evidence="17 18">
    <name type="scientific">Frisingicoccus caecimuris</name>
    <dbReference type="NCBI Taxonomy" id="1796636"/>
    <lineage>
        <taxon>Bacteria</taxon>
        <taxon>Bacillati</taxon>
        <taxon>Bacillota</taxon>
        <taxon>Clostridia</taxon>
        <taxon>Lachnospirales</taxon>
        <taxon>Lachnospiraceae</taxon>
        <taxon>Frisingicoccus</taxon>
    </lineage>
</organism>
<evidence type="ECO:0000256" key="12">
    <source>
        <dbReference type="PIRSR" id="PIRSR606262-1"/>
    </source>
</evidence>
<dbReference type="PANTHER" id="PTHR11644">
    <property type="entry name" value="CYTIDINE DEAMINASE"/>
    <property type="match status" value="1"/>
</dbReference>
<dbReference type="SUPFAM" id="SSF53927">
    <property type="entry name" value="Cytidine deaminase-like"/>
    <property type="match status" value="1"/>
</dbReference>
<name>A0A4R2LC18_9FIRM</name>
<comment type="similarity">
    <text evidence="3 15">Belongs to the cytidine and deoxycytidylate deaminase family.</text>
</comment>
<evidence type="ECO:0000256" key="15">
    <source>
        <dbReference type="RuleBase" id="RU364006"/>
    </source>
</evidence>
<dbReference type="GO" id="GO:0042802">
    <property type="term" value="F:identical protein binding"/>
    <property type="evidence" value="ECO:0007669"/>
    <property type="project" value="UniProtKB-ARBA"/>
</dbReference>
<dbReference type="InterPro" id="IPR006262">
    <property type="entry name" value="Cyt_deam_tetra"/>
</dbReference>
<dbReference type="OrthoDB" id="9795347at2"/>
<dbReference type="EMBL" id="SLXA01000020">
    <property type="protein sequence ID" value="TCO81888.1"/>
    <property type="molecule type" value="Genomic_DNA"/>
</dbReference>
<dbReference type="InterPro" id="IPR016193">
    <property type="entry name" value="Cytidine_deaminase-like"/>
</dbReference>
<feature type="active site" description="Proton donor" evidence="12">
    <location>
        <position position="54"/>
    </location>
</feature>
<feature type="binding site" evidence="13">
    <location>
        <begin position="41"/>
        <end position="47"/>
    </location>
    <ligand>
        <name>substrate</name>
    </ligand>
</feature>
<evidence type="ECO:0000256" key="3">
    <source>
        <dbReference type="ARBA" id="ARBA00006576"/>
    </source>
</evidence>
<evidence type="ECO:0000313" key="17">
    <source>
        <dbReference type="EMBL" id="TCO81888.1"/>
    </source>
</evidence>
<dbReference type="FunFam" id="3.40.140.10:FF:000008">
    <property type="entry name" value="Cytidine deaminase"/>
    <property type="match status" value="1"/>
</dbReference>
<dbReference type="GO" id="GO:0005829">
    <property type="term" value="C:cytosol"/>
    <property type="evidence" value="ECO:0007669"/>
    <property type="project" value="TreeGrafter"/>
</dbReference>
<evidence type="ECO:0000313" key="18">
    <source>
        <dbReference type="Proteomes" id="UP000295711"/>
    </source>
</evidence>
<evidence type="ECO:0000256" key="1">
    <source>
        <dbReference type="ARBA" id="ARBA00001947"/>
    </source>
</evidence>
<sequence>MWEELIRKAIAQMDYAYAPYSQFKVGAALLCMDGRIFTGCNIENSAYGPSNCAERTAIFKAVSEGFRNFKAIAIVGGKYGKIQDYCAPCGVCRQVMAEFCDPEAFQVVMAKSPEDYKVYTLGELLPKAFSPETLEVERG</sequence>
<dbReference type="PROSITE" id="PS51747">
    <property type="entry name" value="CYT_DCMP_DEAMINASES_2"/>
    <property type="match status" value="1"/>
</dbReference>
<protein>
    <recommendedName>
        <fullName evidence="5 15">Cytidine deaminase</fullName>
        <ecNumber evidence="4 15">3.5.4.5</ecNumber>
    </recommendedName>
    <alternativeName>
        <fullName evidence="9 15">Cytidine aminohydrolase</fullName>
    </alternativeName>
</protein>
<dbReference type="CDD" id="cd01283">
    <property type="entry name" value="cytidine_deaminase"/>
    <property type="match status" value="1"/>
</dbReference>
<reference evidence="17 18" key="1">
    <citation type="submission" date="2019-03" db="EMBL/GenBank/DDBJ databases">
        <title>Genomic Encyclopedia of Type Strains, Phase IV (KMG-IV): sequencing the most valuable type-strain genomes for metagenomic binning, comparative biology and taxonomic classification.</title>
        <authorList>
            <person name="Goeker M."/>
        </authorList>
    </citation>
    <scope>NUCLEOTIDE SEQUENCE [LARGE SCALE GENOMIC DNA]</scope>
    <source>
        <strain evidence="17 18">DSM 28559</strain>
    </source>
</reference>
<evidence type="ECO:0000259" key="16">
    <source>
        <dbReference type="PROSITE" id="PS51747"/>
    </source>
</evidence>
<feature type="domain" description="CMP/dCMP-type deaminase" evidence="16">
    <location>
        <begin position="1"/>
        <end position="132"/>
    </location>
</feature>
<dbReference type="AlphaFoldDB" id="A0A4R2LC18"/>
<proteinExistence type="inferred from homology"/>
<evidence type="ECO:0000256" key="2">
    <source>
        <dbReference type="ARBA" id="ARBA00003949"/>
    </source>
</evidence>
<comment type="catalytic activity">
    <reaction evidence="11 15">
        <text>cytidine + H2O + H(+) = uridine + NH4(+)</text>
        <dbReference type="Rhea" id="RHEA:16069"/>
        <dbReference type="ChEBI" id="CHEBI:15377"/>
        <dbReference type="ChEBI" id="CHEBI:15378"/>
        <dbReference type="ChEBI" id="CHEBI:16704"/>
        <dbReference type="ChEBI" id="CHEBI:17562"/>
        <dbReference type="ChEBI" id="CHEBI:28938"/>
        <dbReference type="EC" id="3.5.4.5"/>
    </reaction>
</comment>
<accession>A0A4R2LC18</accession>
<evidence type="ECO:0000256" key="8">
    <source>
        <dbReference type="ARBA" id="ARBA00022833"/>
    </source>
</evidence>
<evidence type="ECO:0000256" key="5">
    <source>
        <dbReference type="ARBA" id="ARBA00018266"/>
    </source>
</evidence>
<comment type="cofactor">
    <cofactor evidence="1 14 15">
        <name>Zn(2+)</name>
        <dbReference type="ChEBI" id="CHEBI:29105"/>
    </cofactor>
</comment>
<evidence type="ECO:0000256" key="14">
    <source>
        <dbReference type="PIRSR" id="PIRSR606262-3"/>
    </source>
</evidence>
<dbReference type="Pfam" id="PF00383">
    <property type="entry name" value="dCMP_cyt_deam_1"/>
    <property type="match status" value="1"/>
</dbReference>
<dbReference type="RefSeq" id="WP_132094234.1">
    <property type="nucleotide sequence ID" value="NZ_JANKAQ010000019.1"/>
</dbReference>
<evidence type="ECO:0000256" key="6">
    <source>
        <dbReference type="ARBA" id="ARBA00022723"/>
    </source>
</evidence>
<keyword evidence="8 14" id="KW-0862">Zinc</keyword>
<evidence type="ECO:0000256" key="10">
    <source>
        <dbReference type="ARBA" id="ARBA00049252"/>
    </source>
</evidence>
<dbReference type="InterPro" id="IPR050202">
    <property type="entry name" value="Cyt/Deoxycyt_deaminase"/>
</dbReference>
<evidence type="ECO:0000256" key="7">
    <source>
        <dbReference type="ARBA" id="ARBA00022801"/>
    </source>
</evidence>
<comment type="function">
    <text evidence="2 15">This enzyme scavenges exogenous and endogenous cytidine and 2'-deoxycytidine for UMP synthesis.</text>
</comment>
<feature type="binding site" evidence="14">
    <location>
        <position position="92"/>
    </location>
    <ligand>
        <name>Zn(2+)</name>
        <dbReference type="ChEBI" id="CHEBI:29105"/>
        <note>catalytic</note>
    </ligand>
</feature>
<dbReference type="GO" id="GO:0072527">
    <property type="term" value="P:pyrimidine-containing compound metabolic process"/>
    <property type="evidence" value="ECO:0007669"/>
    <property type="project" value="UniProtKB-ARBA"/>
</dbReference>
<dbReference type="Proteomes" id="UP000295711">
    <property type="component" value="Unassembled WGS sequence"/>
</dbReference>
<dbReference type="NCBIfam" id="NF004064">
    <property type="entry name" value="PRK05578.1"/>
    <property type="match status" value="1"/>
</dbReference>
<dbReference type="GO" id="GO:0008270">
    <property type="term" value="F:zinc ion binding"/>
    <property type="evidence" value="ECO:0007669"/>
    <property type="project" value="UniProtKB-UniRule"/>
</dbReference>
<dbReference type="InterPro" id="IPR002125">
    <property type="entry name" value="CMP_dCMP_dom"/>
</dbReference>
<keyword evidence="7 15" id="KW-0378">Hydrolase</keyword>
<feature type="binding site" evidence="14">
    <location>
        <position position="52"/>
    </location>
    <ligand>
        <name>Zn(2+)</name>
        <dbReference type="ChEBI" id="CHEBI:29105"/>
        <note>catalytic</note>
    </ligand>
</feature>
<comment type="caution">
    <text evidence="17">The sequence shown here is derived from an EMBL/GenBank/DDBJ whole genome shotgun (WGS) entry which is preliminary data.</text>
</comment>
<evidence type="ECO:0000256" key="13">
    <source>
        <dbReference type="PIRSR" id="PIRSR606262-2"/>
    </source>
</evidence>
<dbReference type="PROSITE" id="PS00903">
    <property type="entry name" value="CYT_DCMP_DEAMINASES_1"/>
    <property type="match status" value="1"/>
</dbReference>
<evidence type="ECO:0000256" key="9">
    <source>
        <dbReference type="ARBA" id="ARBA00032005"/>
    </source>
</evidence>
<dbReference type="InterPro" id="IPR016192">
    <property type="entry name" value="APOBEC/CMP_deaminase_Zn-bd"/>
</dbReference>
<evidence type="ECO:0000256" key="11">
    <source>
        <dbReference type="ARBA" id="ARBA00049558"/>
    </source>
</evidence>
<keyword evidence="6 14" id="KW-0479">Metal-binding</keyword>